<gene>
    <name evidence="1" type="ORF">ET996_08325</name>
</gene>
<dbReference type="EMBL" id="SDMR01000008">
    <property type="protein sequence ID" value="TBT95001.1"/>
    <property type="molecule type" value="Genomic_DNA"/>
</dbReference>
<proteinExistence type="predicted"/>
<accession>A0A4V2JT61</accession>
<organism evidence="1 2">
    <name type="scientific">Propioniciclava tarda</name>
    <dbReference type="NCBI Taxonomy" id="433330"/>
    <lineage>
        <taxon>Bacteria</taxon>
        <taxon>Bacillati</taxon>
        <taxon>Actinomycetota</taxon>
        <taxon>Actinomycetes</taxon>
        <taxon>Propionibacteriales</taxon>
        <taxon>Propionibacteriaceae</taxon>
        <taxon>Propioniciclava</taxon>
    </lineage>
</organism>
<sequence>MIRNLLRLKNPDSVDGRPLIAGTNIVGKGWAKGVAGQAVAGAIGGAVGSAMGTGSVAKITTGMKGFLALTADELLLMTLGGLMVLKPKDVVARVPRSEVASITMGKQNAVSAPLDVTFTAGSVWQFEVPRPTMANGRDLVEKFA</sequence>
<dbReference type="Proteomes" id="UP000291933">
    <property type="component" value="Unassembled WGS sequence"/>
</dbReference>
<comment type="caution">
    <text evidence="1">The sequence shown here is derived from an EMBL/GenBank/DDBJ whole genome shotgun (WGS) entry which is preliminary data.</text>
</comment>
<protein>
    <submittedName>
        <fullName evidence="1">Uncharacterized protein</fullName>
    </submittedName>
</protein>
<reference evidence="1 2" key="1">
    <citation type="submission" date="2019-01" db="EMBL/GenBank/DDBJ databases">
        <title>Lactibacter flavus gen. nov., sp. nov., a novel bacterium of the family Propionibacteriaceae isolated from raw milk and dairy products.</title>
        <authorList>
            <person name="Huptas C."/>
            <person name="Wenning M."/>
            <person name="Breitenwieser F."/>
            <person name="Doll E."/>
            <person name="Von Neubeck M."/>
            <person name="Busse H.-J."/>
            <person name="Scherer S."/>
        </authorList>
    </citation>
    <scope>NUCLEOTIDE SEQUENCE [LARGE SCALE GENOMIC DNA]</scope>
    <source>
        <strain evidence="1 2">DSM 22130</strain>
    </source>
</reference>
<keyword evidence="2" id="KW-1185">Reference proteome</keyword>
<dbReference type="AlphaFoldDB" id="A0A4V2JT61"/>
<name>A0A4V2JT61_PROTD</name>
<evidence type="ECO:0000313" key="2">
    <source>
        <dbReference type="Proteomes" id="UP000291933"/>
    </source>
</evidence>
<evidence type="ECO:0000313" key="1">
    <source>
        <dbReference type="EMBL" id="TBT95001.1"/>
    </source>
</evidence>
<dbReference type="RefSeq" id="WP_165489298.1">
    <property type="nucleotide sequence ID" value="NZ_SDMR01000008.1"/>
</dbReference>